<keyword evidence="1" id="KW-0472">Membrane</keyword>
<comment type="caution">
    <text evidence="3">The sequence shown here is derived from an EMBL/GenBank/DDBJ whole genome shotgun (WGS) entry which is preliminary data.</text>
</comment>
<sequence length="259" mass="29101">MTARTQSWATPNALDATEAVGWGWTMSGSPKPQARRSWARRMLGLGFWSFSLALVVGFLGFLGFVYSLNRFERAPETRADGIVALTGGAQRIGEAIDLLAQGYAKRLLISGVNEKTSREQISNLNPGQRRLFDCCVDLDYRARNTIGNAIETRRWTEANGFDAIIVVTSNYHMPRTLVELDHALPNLQKIAYPVAATIDPHDWWHNPAVARVIFTEYLKFLAVWVRTRFEDDPERSSVAHIISGGAPSKRQMIAEPLWR</sequence>
<dbReference type="GO" id="GO:0043164">
    <property type="term" value="P:Gram-negative-bacterium-type cell wall biogenesis"/>
    <property type="evidence" value="ECO:0007669"/>
    <property type="project" value="TreeGrafter"/>
</dbReference>
<dbReference type="PANTHER" id="PTHR30336:SF4">
    <property type="entry name" value="ENVELOPE BIOGENESIS FACTOR ELYC"/>
    <property type="match status" value="1"/>
</dbReference>
<accession>A0A936ZBF3</accession>
<keyword evidence="1" id="KW-1133">Transmembrane helix</keyword>
<dbReference type="InterPro" id="IPR014729">
    <property type="entry name" value="Rossmann-like_a/b/a_fold"/>
</dbReference>
<proteinExistence type="predicted"/>
<dbReference type="GO" id="GO:0000270">
    <property type="term" value="P:peptidoglycan metabolic process"/>
    <property type="evidence" value="ECO:0007669"/>
    <property type="project" value="TreeGrafter"/>
</dbReference>
<keyword evidence="1" id="KW-0812">Transmembrane</keyword>
<dbReference type="EMBL" id="JAEQMY010000014">
    <property type="protein sequence ID" value="MBL0404650.1"/>
    <property type="molecule type" value="Genomic_DNA"/>
</dbReference>
<reference evidence="3" key="1">
    <citation type="submission" date="2021-01" db="EMBL/GenBank/DDBJ databases">
        <title>Microvirga sp.</title>
        <authorList>
            <person name="Kim M.K."/>
        </authorList>
    </citation>
    <scope>NUCLEOTIDE SEQUENCE</scope>
    <source>
        <strain evidence="3">5420S-16</strain>
    </source>
</reference>
<feature type="transmembrane region" description="Helical" evidence="1">
    <location>
        <begin position="45"/>
        <end position="68"/>
    </location>
</feature>
<dbReference type="Gene3D" id="3.40.50.620">
    <property type="entry name" value="HUPs"/>
    <property type="match status" value="1"/>
</dbReference>
<evidence type="ECO:0000256" key="1">
    <source>
        <dbReference type="SAM" id="Phobius"/>
    </source>
</evidence>
<dbReference type="Pfam" id="PF02698">
    <property type="entry name" value="DUF218"/>
    <property type="match status" value="1"/>
</dbReference>
<dbReference type="RefSeq" id="WP_202059545.1">
    <property type="nucleotide sequence ID" value="NZ_JAEQMY010000014.1"/>
</dbReference>
<evidence type="ECO:0000313" key="3">
    <source>
        <dbReference type="EMBL" id="MBL0404650.1"/>
    </source>
</evidence>
<dbReference type="AlphaFoldDB" id="A0A936ZBF3"/>
<evidence type="ECO:0000259" key="2">
    <source>
        <dbReference type="Pfam" id="PF02698"/>
    </source>
</evidence>
<dbReference type="Proteomes" id="UP000605848">
    <property type="component" value="Unassembled WGS sequence"/>
</dbReference>
<gene>
    <name evidence="3" type="ORF">JKG68_11785</name>
</gene>
<keyword evidence="4" id="KW-1185">Reference proteome</keyword>
<dbReference type="InterPro" id="IPR051599">
    <property type="entry name" value="Cell_Envelope_Assoc"/>
</dbReference>
<dbReference type="GO" id="GO:0005886">
    <property type="term" value="C:plasma membrane"/>
    <property type="evidence" value="ECO:0007669"/>
    <property type="project" value="TreeGrafter"/>
</dbReference>
<dbReference type="InterPro" id="IPR003848">
    <property type="entry name" value="DUF218"/>
</dbReference>
<organism evidence="3 4">
    <name type="scientific">Microvirga aerilata</name>
    <dbReference type="NCBI Taxonomy" id="670292"/>
    <lineage>
        <taxon>Bacteria</taxon>
        <taxon>Pseudomonadati</taxon>
        <taxon>Pseudomonadota</taxon>
        <taxon>Alphaproteobacteria</taxon>
        <taxon>Hyphomicrobiales</taxon>
        <taxon>Methylobacteriaceae</taxon>
        <taxon>Microvirga</taxon>
    </lineage>
</organism>
<name>A0A936ZBF3_9HYPH</name>
<dbReference type="CDD" id="cd06259">
    <property type="entry name" value="YdcF-like"/>
    <property type="match status" value="1"/>
</dbReference>
<dbReference type="PANTHER" id="PTHR30336">
    <property type="entry name" value="INNER MEMBRANE PROTEIN, PROBABLE PERMEASE"/>
    <property type="match status" value="1"/>
</dbReference>
<evidence type="ECO:0000313" key="4">
    <source>
        <dbReference type="Proteomes" id="UP000605848"/>
    </source>
</evidence>
<protein>
    <submittedName>
        <fullName evidence="3">YdcF family protein</fullName>
    </submittedName>
</protein>
<feature type="domain" description="DUF218" evidence="2">
    <location>
        <begin position="80"/>
        <end position="218"/>
    </location>
</feature>